<dbReference type="EMBL" id="CP001700">
    <property type="protein sequence ID" value="ACU77411.1"/>
    <property type="molecule type" value="Genomic_DNA"/>
</dbReference>
<dbReference type="InterPro" id="IPR011990">
    <property type="entry name" value="TPR-like_helical_dom_sf"/>
</dbReference>
<keyword evidence="2" id="KW-0804">Transcription</keyword>
<evidence type="ECO:0000313" key="4">
    <source>
        <dbReference type="EMBL" id="ACU77411.1"/>
    </source>
</evidence>
<dbReference type="HOGENOM" id="CLU_473871_0_0_11"/>
<evidence type="ECO:0000259" key="3">
    <source>
        <dbReference type="SMART" id="SM01043"/>
    </source>
</evidence>
<dbReference type="Gene3D" id="1.10.10.10">
    <property type="entry name" value="Winged helix-like DNA-binding domain superfamily/Winged helix DNA-binding domain"/>
    <property type="match status" value="1"/>
</dbReference>
<sequence>MLAELERAHLLTLAPPDHGYVQDEDDPYLTEWVVAEPLVLLDRSTDGYGLPTLKMSAEQEVARTRKDLEAPTELAWGIGPRGDSVLFVPEDAARRGLSVEGDGAEAALRAFIVAASAAEGVPDCGTATRVLTTTAVAECVFGTADLPGVPHVETRVDLSAALSDVEDEISERRTLLRSLGLRNAADVRRFKSDHLMQPLLLVTLPPTEADDVRLTDVIEAGRALDIHAVVLGPLSGASEVCLEADGATQAKGTAPSFDGTRAFHMSIATAQEALGVLHQATPAAHPPAEAETQPTVPLQRTAAKIRVFEPAPFQQPPVRIEVFDGLGVVVNGCDISGRFRPRLRTLLSYLALHPAGAPREYLLQEVFALEVTTKTRHKFSTELSEIRRALRAVSPDLTDASFVDDDPRTQRLRFEAAAITTDLELFTRSLAAANTAEPATQVDHLTEAVRLYRGPILPLIEADWAEPIREQQRRRALDAYHRLAQLVEPSDVAYAIHLLENAIDVDRYNIETYQCLMRTQAAVADTTGVRRTFELLSIHMEELDEDVDQGSRDLYNQLVGEELRPAVRTISQQGR</sequence>
<protein>
    <submittedName>
        <fullName evidence="4">Response regulator receiver and SARP domain protein</fullName>
    </submittedName>
</protein>
<dbReference type="RefSeq" id="WP_015797136.1">
    <property type="nucleotide sequence ID" value="NC_013131.1"/>
</dbReference>
<accession>C7PYT9</accession>
<name>C7PYT9_CATAD</name>
<dbReference type="PANTHER" id="PTHR35807:SF1">
    <property type="entry name" value="TRANSCRIPTIONAL REGULATOR REDD"/>
    <property type="match status" value="1"/>
</dbReference>
<dbReference type="InterPro" id="IPR036388">
    <property type="entry name" value="WH-like_DNA-bd_sf"/>
</dbReference>
<dbReference type="Gene3D" id="1.25.40.10">
    <property type="entry name" value="Tetratricopeptide repeat domain"/>
    <property type="match status" value="1"/>
</dbReference>
<dbReference type="Proteomes" id="UP000000851">
    <property type="component" value="Chromosome"/>
</dbReference>
<dbReference type="GO" id="GO:0003677">
    <property type="term" value="F:DNA binding"/>
    <property type="evidence" value="ECO:0007669"/>
    <property type="project" value="TreeGrafter"/>
</dbReference>
<reference evidence="4 5" key="1">
    <citation type="journal article" date="2009" name="Stand. Genomic Sci.">
        <title>Complete genome sequence of Catenulispora acidiphila type strain (ID 139908).</title>
        <authorList>
            <person name="Copeland A."/>
            <person name="Lapidus A."/>
            <person name="Glavina Del Rio T."/>
            <person name="Nolan M."/>
            <person name="Lucas S."/>
            <person name="Chen F."/>
            <person name="Tice H."/>
            <person name="Cheng J.F."/>
            <person name="Bruce D."/>
            <person name="Goodwin L."/>
            <person name="Pitluck S."/>
            <person name="Mikhailova N."/>
            <person name="Pati A."/>
            <person name="Ivanova N."/>
            <person name="Mavromatis K."/>
            <person name="Chen A."/>
            <person name="Palaniappan K."/>
            <person name="Chain P."/>
            <person name="Land M."/>
            <person name="Hauser L."/>
            <person name="Chang Y.J."/>
            <person name="Jeffries C.D."/>
            <person name="Chertkov O."/>
            <person name="Brettin T."/>
            <person name="Detter J.C."/>
            <person name="Han C."/>
            <person name="Ali Z."/>
            <person name="Tindall B.J."/>
            <person name="Goker M."/>
            <person name="Bristow J."/>
            <person name="Eisen J.A."/>
            <person name="Markowitz V."/>
            <person name="Hugenholtz P."/>
            <person name="Kyrpides N.C."/>
            <person name="Klenk H.P."/>
        </authorList>
    </citation>
    <scope>NUCLEOTIDE SEQUENCE [LARGE SCALE GENOMIC DNA]</scope>
    <source>
        <strain evidence="5">DSM 44928 / JCM 14897 / NBRC 102108 / NRRL B-24433 / ID139908</strain>
    </source>
</reference>
<dbReference type="AlphaFoldDB" id="C7PYT9"/>
<dbReference type="PANTHER" id="PTHR35807">
    <property type="entry name" value="TRANSCRIPTIONAL REGULATOR REDD-RELATED"/>
    <property type="match status" value="1"/>
</dbReference>
<dbReference type="Pfam" id="PF03704">
    <property type="entry name" value="BTAD"/>
    <property type="match status" value="1"/>
</dbReference>
<dbReference type="SMART" id="SM01043">
    <property type="entry name" value="BTAD"/>
    <property type="match status" value="1"/>
</dbReference>
<dbReference type="OrthoDB" id="8444614at2"/>
<dbReference type="InterPro" id="IPR005158">
    <property type="entry name" value="BTAD"/>
</dbReference>
<keyword evidence="1" id="KW-0805">Transcription regulation</keyword>
<evidence type="ECO:0000256" key="1">
    <source>
        <dbReference type="ARBA" id="ARBA00023015"/>
    </source>
</evidence>
<proteinExistence type="predicted"/>
<keyword evidence="5" id="KW-1185">Reference proteome</keyword>
<dbReference type="InterPro" id="IPR051677">
    <property type="entry name" value="AfsR-DnrI-RedD_regulator"/>
</dbReference>
<dbReference type="GO" id="GO:0006355">
    <property type="term" value="P:regulation of DNA-templated transcription"/>
    <property type="evidence" value="ECO:0007669"/>
    <property type="project" value="TreeGrafter"/>
</dbReference>
<feature type="domain" description="Bacterial transcriptional activator" evidence="3">
    <location>
        <begin position="421"/>
        <end position="559"/>
    </location>
</feature>
<evidence type="ECO:0000256" key="2">
    <source>
        <dbReference type="ARBA" id="ARBA00023163"/>
    </source>
</evidence>
<dbReference type="eggNOG" id="COG3629">
    <property type="taxonomic scope" value="Bacteria"/>
</dbReference>
<evidence type="ECO:0000313" key="5">
    <source>
        <dbReference type="Proteomes" id="UP000000851"/>
    </source>
</evidence>
<organism evidence="4 5">
    <name type="scientific">Catenulispora acidiphila (strain DSM 44928 / JCM 14897 / NBRC 102108 / NRRL B-24433 / ID139908)</name>
    <dbReference type="NCBI Taxonomy" id="479433"/>
    <lineage>
        <taxon>Bacteria</taxon>
        <taxon>Bacillati</taxon>
        <taxon>Actinomycetota</taxon>
        <taxon>Actinomycetes</taxon>
        <taxon>Catenulisporales</taxon>
        <taxon>Catenulisporaceae</taxon>
        <taxon>Catenulispora</taxon>
    </lineage>
</organism>
<dbReference type="InParanoid" id="C7PYT9"/>
<dbReference type="STRING" id="479433.Caci_8592"/>
<gene>
    <name evidence="4" type="ordered locus">Caci_8592</name>
</gene>
<dbReference type="KEGG" id="cai:Caci_8592"/>